<proteinExistence type="predicted"/>
<gene>
    <name evidence="4" type="ORF">RPIT_13860</name>
</gene>
<dbReference type="EMBL" id="CP019605">
    <property type="protein sequence ID" value="AQP45757.1"/>
    <property type="molecule type" value="Genomic_DNA"/>
</dbReference>
<evidence type="ECO:0000259" key="3">
    <source>
        <dbReference type="Pfam" id="PF00535"/>
    </source>
</evidence>
<dbReference type="KEGG" id="tfl:RPIT_13860"/>
<sequence length="368" mass="41305">MSVIVPVYNTAKYLEQSVGSVLRQSFPDFELLLIDDGSTDESPVMCDAFALRDSRVKVFHQSNSGVSAARNTGLDHARGEFVAFLDSDDWFGEETLASAVSAAELHRVDVVLWPYVREYAGLSLERDFFNFTPGRFSKEDTRELVCRRIAGLLDEELAHPDSADALVTVWGKLYRRQLITSVDARFTDLSVIGTAEDALFNLQVLSRASSAYYLDSHLYHYRRDNVTSLTQSYKPGLPGQWRELHRRMRDFISDHQLGPSFTQALANRISLSIIGLGLNALRSRKGPVRTVQAVRNLLLDDEYRAAVAELDLRWFPISWRVFFGAAKAGNALVVSTMLAGAQAIIDHRSRTPGSRRLGDLFGRQRRTA</sequence>
<evidence type="ECO:0000256" key="2">
    <source>
        <dbReference type="ARBA" id="ARBA00022679"/>
    </source>
</evidence>
<accession>A0A1Q2CI18</accession>
<dbReference type="PANTHER" id="PTHR22916">
    <property type="entry name" value="GLYCOSYLTRANSFERASE"/>
    <property type="match status" value="1"/>
</dbReference>
<dbReference type="Gene3D" id="3.90.550.10">
    <property type="entry name" value="Spore Coat Polysaccharide Biosynthesis Protein SpsA, Chain A"/>
    <property type="match status" value="1"/>
</dbReference>
<dbReference type="RefSeq" id="WP_162274577.1">
    <property type="nucleotide sequence ID" value="NZ_CP019605.1"/>
</dbReference>
<name>A0A1Q2CI18_9ACTN</name>
<protein>
    <recommendedName>
        <fullName evidence="3">Glycosyltransferase 2-like domain-containing protein</fullName>
    </recommendedName>
</protein>
<organism evidence="4 5">
    <name type="scientific">Tessaracoccus flavus</name>
    <dbReference type="NCBI Taxonomy" id="1610493"/>
    <lineage>
        <taxon>Bacteria</taxon>
        <taxon>Bacillati</taxon>
        <taxon>Actinomycetota</taxon>
        <taxon>Actinomycetes</taxon>
        <taxon>Propionibacteriales</taxon>
        <taxon>Propionibacteriaceae</taxon>
        <taxon>Tessaracoccus</taxon>
    </lineage>
</organism>
<dbReference type="Pfam" id="PF00535">
    <property type="entry name" value="Glycos_transf_2"/>
    <property type="match status" value="1"/>
</dbReference>
<keyword evidence="2" id="KW-0808">Transferase</keyword>
<evidence type="ECO:0000256" key="1">
    <source>
        <dbReference type="ARBA" id="ARBA00022676"/>
    </source>
</evidence>
<dbReference type="GO" id="GO:0016757">
    <property type="term" value="F:glycosyltransferase activity"/>
    <property type="evidence" value="ECO:0007669"/>
    <property type="project" value="UniProtKB-KW"/>
</dbReference>
<evidence type="ECO:0000313" key="5">
    <source>
        <dbReference type="Proteomes" id="UP000188324"/>
    </source>
</evidence>
<dbReference type="Proteomes" id="UP000188324">
    <property type="component" value="Chromosome"/>
</dbReference>
<dbReference type="AlphaFoldDB" id="A0A1Q2CI18"/>
<dbReference type="InterPro" id="IPR029044">
    <property type="entry name" value="Nucleotide-diphossugar_trans"/>
</dbReference>
<dbReference type="CDD" id="cd00761">
    <property type="entry name" value="Glyco_tranf_GTA_type"/>
    <property type="match status" value="1"/>
</dbReference>
<reference evidence="4 5" key="1">
    <citation type="journal article" date="2016" name="Int. J. Syst. Evol. Microbiol.">
        <title>Tessaracoccus flavus sp. nov., isolated from the drainage system of a lindane-producing factory.</title>
        <authorList>
            <person name="Kumari R."/>
            <person name="Singh P."/>
            <person name="Schumann P."/>
            <person name="Lal R."/>
        </authorList>
    </citation>
    <scope>NUCLEOTIDE SEQUENCE [LARGE SCALE GENOMIC DNA]</scope>
    <source>
        <strain evidence="4 5">RP1T</strain>
    </source>
</reference>
<keyword evidence="5" id="KW-1185">Reference proteome</keyword>
<evidence type="ECO:0000313" key="4">
    <source>
        <dbReference type="EMBL" id="AQP45757.1"/>
    </source>
</evidence>
<keyword evidence="1" id="KW-0328">Glycosyltransferase</keyword>
<dbReference type="PANTHER" id="PTHR22916:SF51">
    <property type="entry name" value="GLYCOSYLTRANSFERASE EPSH-RELATED"/>
    <property type="match status" value="1"/>
</dbReference>
<dbReference type="InterPro" id="IPR001173">
    <property type="entry name" value="Glyco_trans_2-like"/>
</dbReference>
<dbReference type="SUPFAM" id="SSF53448">
    <property type="entry name" value="Nucleotide-diphospho-sugar transferases"/>
    <property type="match status" value="1"/>
</dbReference>
<feature type="domain" description="Glycosyltransferase 2-like" evidence="3">
    <location>
        <begin position="2"/>
        <end position="117"/>
    </location>
</feature>
<dbReference type="STRING" id="1610493.RPIT_13860"/>